<evidence type="ECO:0000313" key="7">
    <source>
        <dbReference type="EMBL" id="RGV37141.1"/>
    </source>
</evidence>
<proteinExistence type="predicted"/>
<dbReference type="EMBL" id="QSTL01000002">
    <property type="protein sequence ID" value="RGM58070.1"/>
    <property type="molecule type" value="Genomic_DNA"/>
</dbReference>
<dbReference type="EMBL" id="WCTY01000022">
    <property type="protein sequence ID" value="KAB4182887.1"/>
    <property type="molecule type" value="Genomic_DNA"/>
</dbReference>
<evidence type="ECO:0000313" key="8">
    <source>
        <dbReference type="EMBL" id="RHE61221.1"/>
    </source>
</evidence>
<keyword evidence="1" id="KW-0812">Transmembrane</keyword>
<dbReference type="Proteomes" id="UP000260874">
    <property type="component" value="Unassembled WGS sequence"/>
</dbReference>
<evidence type="ECO:0000313" key="4">
    <source>
        <dbReference type="EMBL" id="KAB4182887.1"/>
    </source>
</evidence>
<dbReference type="EMBL" id="QSKL01000002">
    <property type="protein sequence ID" value="RHE61221.1"/>
    <property type="molecule type" value="Genomic_DNA"/>
</dbReference>
<evidence type="ECO:0000313" key="10">
    <source>
        <dbReference type="Proteomes" id="UP000260874"/>
    </source>
</evidence>
<evidence type="ECO:0000313" key="9">
    <source>
        <dbReference type="Proteomes" id="UP000095419"/>
    </source>
</evidence>
<reference evidence="4 14" key="3">
    <citation type="journal article" date="2019" name="Nat. Med.">
        <title>A library of human gut bacterial isolates paired with longitudinal multiomics data enables mechanistic microbiome research.</title>
        <authorList>
            <person name="Poyet M."/>
            <person name="Groussin M."/>
            <person name="Gibbons S.M."/>
            <person name="Avila-Pacheco J."/>
            <person name="Jiang X."/>
            <person name="Kearney S.M."/>
            <person name="Perrotta A.R."/>
            <person name="Berdy B."/>
            <person name="Zhao S."/>
            <person name="Lieberman T.D."/>
            <person name="Swanson P.K."/>
            <person name="Smith M."/>
            <person name="Roesemann S."/>
            <person name="Alexander J.E."/>
            <person name="Rich S.A."/>
            <person name="Livny J."/>
            <person name="Vlamakis H."/>
            <person name="Clish C."/>
            <person name="Bullock K."/>
            <person name="Deik A."/>
            <person name="Scott J."/>
            <person name="Pierce K.A."/>
            <person name="Xavier R.J."/>
            <person name="Alm E.J."/>
        </authorList>
    </citation>
    <scope>NUCLEOTIDE SEQUENCE [LARGE SCALE GENOMIC DNA]</scope>
    <source>
        <strain evidence="4 14">BIOML-A19</strain>
    </source>
</reference>
<dbReference type="EMBL" id="CYZF01000008">
    <property type="protein sequence ID" value="CUP02212.1"/>
    <property type="molecule type" value="Genomic_DNA"/>
</dbReference>
<accession>A0A174JR52</accession>
<evidence type="ECO:0000256" key="1">
    <source>
        <dbReference type="SAM" id="Phobius"/>
    </source>
</evidence>
<dbReference type="InterPro" id="IPR024623">
    <property type="entry name" value="YtxH"/>
</dbReference>
<name>A0A174JR52_BACUN</name>
<evidence type="ECO:0000313" key="3">
    <source>
        <dbReference type="EMBL" id="CUP93199.1"/>
    </source>
</evidence>
<evidence type="ECO:0000313" key="5">
    <source>
        <dbReference type="EMBL" id="RGK88249.1"/>
    </source>
</evidence>
<dbReference type="Proteomes" id="UP000095788">
    <property type="component" value="Unassembled WGS sequence"/>
</dbReference>
<dbReference type="Proteomes" id="UP000487221">
    <property type="component" value="Unassembled WGS sequence"/>
</dbReference>
<dbReference type="Proteomes" id="UP000285343">
    <property type="component" value="Unassembled WGS sequence"/>
</dbReference>
<evidence type="ECO:0000313" key="13">
    <source>
        <dbReference type="Proteomes" id="UP000285343"/>
    </source>
</evidence>
<reference evidence="10 11" key="2">
    <citation type="submission" date="2018-08" db="EMBL/GenBank/DDBJ databases">
        <title>A genome reference for cultivated species of the human gut microbiota.</title>
        <authorList>
            <person name="Zou Y."/>
            <person name="Xue W."/>
            <person name="Luo G."/>
        </authorList>
    </citation>
    <scope>NUCLEOTIDE SEQUENCE [LARGE SCALE GENOMIC DNA]</scope>
    <source>
        <strain evidence="7 13">AF14-42</strain>
        <strain evidence="8 12">AM27-46</strain>
        <strain evidence="6 11">OM07-9</strain>
        <strain evidence="5 10">TF09-22</strain>
    </source>
</reference>
<dbReference type="Proteomes" id="UP000095419">
    <property type="component" value="Unassembled WGS sequence"/>
</dbReference>
<keyword evidence="1" id="KW-0472">Membrane</keyword>
<dbReference type="GeneID" id="82153462"/>
<evidence type="ECO:0000313" key="2">
    <source>
        <dbReference type="EMBL" id="CUP02212.1"/>
    </source>
</evidence>
<gene>
    <name evidence="8" type="ORF">DW729_02970</name>
    <name evidence="7" type="ORF">DWW14_20595</name>
    <name evidence="6" type="ORF">DXC07_04675</name>
    <name evidence="5" type="ORF">DXC91_01420</name>
    <name evidence="2" type="ORF">ERS417307_02984</name>
    <name evidence="3" type="ORF">ERS852554_02339</name>
    <name evidence="4" type="ORF">GAQ44_12405</name>
</gene>
<protein>
    <submittedName>
        <fullName evidence="2">Gas vesicle protein</fullName>
    </submittedName>
    <submittedName>
        <fullName evidence="4">YtxH domain-containing protein</fullName>
    </submittedName>
</protein>
<dbReference type="SUPFAM" id="SSF58113">
    <property type="entry name" value="Apolipoprotein A-I"/>
    <property type="match status" value="1"/>
</dbReference>
<dbReference type="Proteomes" id="UP000284640">
    <property type="component" value="Unassembled WGS sequence"/>
</dbReference>
<evidence type="ECO:0000313" key="6">
    <source>
        <dbReference type="EMBL" id="RGM58070.1"/>
    </source>
</evidence>
<keyword evidence="1" id="KW-1133">Transmembrane helix</keyword>
<dbReference type="AlphaFoldDB" id="A0A174JR52"/>
<sequence length="120" mass="13182">MENRNSSLWIGLGIGTVIGTLAYRFSRTSKAKKLKEKVCNVFHKITGQTEDLLDEAKEKVADTGKVVVDKVADKVQDGADAVKDALKDAKKDVKQGAEKAKTEIKEGYEDVKKEASKKLD</sequence>
<evidence type="ECO:0000313" key="14">
    <source>
        <dbReference type="Proteomes" id="UP000487221"/>
    </source>
</evidence>
<evidence type="ECO:0000313" key="11">
    <source>
        <dbReference type="Proteomes" id="UP000261295"/>
    </source>
</evidence>
<dbReference type="EMBL" id="QSRB01000001">
    <property type="protein sequence ID" value="RGK88249.1"/>
    <property type="molecule type" value="Genomic_DNA"/>
</dbReference>
<evidence type="ECO:0000313" key="12">
    <source>
        <dbReference type="Proteomes" id="UP000284640"/>
    </source>
</evidence>
<dbReference type="EMBL" id="QRZC01000038">
    <property type="protein sequence ID" value="RGV37141.1"/>
    <property type="molecule type" value="Genomic_DNA"/>
</dbReference>
<dbReference type="Proteomes" id="UP000261295">
    <property type="component" value="Unassembled WGS sequence"/>
</dbReference>
<reference evidence="2 9" key="1">
    <citation type="submission" date="2015-09" db="EMBL/GenBank/DDBJ databases">
        <authorList>
            <consortium name="Pathogen Informatics"/>
        </authorList>
    </citation>
    <scope>NUCLEOTIDE SEQUENCE [LARGE SCALE GENOMIC DNA]</scope>
    <source>
        <strain evidence="2 9">2789STDY5608791</strain>
        <strain evidence="3">2789STDY5834942</strain>
    </source>
</reference>
<organism evidence="2 9">
    <name type="scientific">Bacteroides uniformis</name>
    <dbReference type="NCBI Taxonomy" id="820"/>
    <lineage>
        <taxon>Bacteria</taxon>
        <taxon>Pseudomonadati</taxon>
        <taxon>Bacteroidota</taxon>
        <taxon>Bacteroidia</taxon>
        <taxon>Bacteroidales</taxon>
        <taxon>Bacteroidaceae</taxon>
        <taxon>Bacteroides</taxon>
    </lineage>
</organism>
<feature type="transmembrane region" description="Helical" evidence="1">
    <location>
        <begin position="6"/>
        <end position="25"/>
    </location>
</feature>
<dbReference type="EMBL" id="CZBF01000003">
    <property type="protein sequence ID" value="CUP93199.1"/>
    <property type="molecule type" value="Genomic_DNA"/>
</dbReference>
<dbReference type="Pfam" id="PF12732">
    <property type="entry name" value="YtxH"/>
    <property type="match status" value="1"/>
</dbReference>
<dbReference type="RefSeq" id="WP_016278370.1">
    <property type="nucleotide sequence ID" value="NZ_CALNHV010000004.1"/>
</dbReference>
<dbReference type="Gene3D" id="1.20.120.20">
    <property type="entry name" value="Apolipoprotein"/>
    <property type="match status" value="1"/>
</dbReference>